<accession>A0A5B7IJE5</accession>
<evidence type="ECO:0000313" key="1">
    <source>
        <dbReference type="EMBL" id="MPC82455.1"/>
    </source>
</evidence>
<reference evidence="1 2" key="1">
    <citation type="submission" date="2019-05" db="EMBL/GenBank/DDBJ databases">
        <title>Another draft genome of Portunus trituberculatus and its Hox gene families provides insights of decapod evolution.</title>
        <authorList>
            <person name="Jeong J.-H."/>
            <person name="Song I."/>
            <person name="Kim S."/>
            <person name="Choi T."/>
            <person name="Kim D."/>
            <person name="Ryu S."/>
            <person name="Kim W."/>
        </authorList>
    </citation>
    <scope>NUCLEOTIDE SEQUENCE [LARGE SCALE GENOMIC DNA]</scope>
    <source>
        <tissue evidence="1">Muscle</tissue>
    </source>
</reference>
<evidence type="ECO:0000313" key="2">
    <source>
        <dbReference type="Proteomes" id="UP000324222"/>
    </source>
</evidence>
<name>A0A5B7IJE5_PORTR</name>
<dbReference type="EMBL" id="VSRR010059803">
    <property type="protein sequence ID" value="MPC82455.1"/>
    <property type="molecule type" value="Genomic_DNA"/>
</dbReference>
<sequence length="46" mass="4501">MYRQRATDGREGGPGGGVAAAAVHVSSLILAGFTGCDALSYTVGCG</sequence>
<dbReference type="AlphaFoldDB" id="A0A5B7IJE5"/>
<dbReference type="Proteomes" id="UP000324222">
    <property type="component" value="Unassembled WGS sequence"/>
</dbReference>
<proteinExistence type="predicted"/>
<protein>
    <submittedName>
        <fullName evidence="1">Uncharacterized protein</fullName>
    </submittedName>
</protein>
<organism evidence="1 2">
    <name type="scientific">Portunus trituberculatus</name>
    <name type="common">Swimming crab</name>
    <name type="synonym">Neptunus trituberculatus</name>
    <dbReference type="NCBI Taxonomy" id="210409"/>
    <lineage>
        <taxon>Eukaryota</taxon>
        <taxon>Metazoa</taxon>
        <taxon>Ecdysozoa</taxon>
        <taxon>Arthropoda</taxon>
        <taxon>Crustacea</taxon>
        <taxon>Multicrustacea</taxon>
        <taxon>Malacostraca</taxon>
        <taxon>Eumalacostraca</taxon>
        <taxon>Eucarida</taxon>
        <taxon>Decapoda</taxon>
        <taxon>Pleocyemata</taxon>
        <taxon>Brachyura</taxon>
        <taxon>Eubrachyura</taxon>
        <taxon>Portunoidea</taxon>
        <taxon>Portunidae</taxon>
        <taxon>Portuninae</taxon>
        <taxon>Portunus</taxon>
    </lineage>
</organism>
<comment type="caution">
    <text evidence="1">The sequence shown here is derived from an EMBL/GenBank/DDBJ whole genome shotgun (WGS) entry which is preliminary data.</text>
</comment>
<keyword evidence="2" id="KW-1185">Reference proteome</keyword>
<gene>
    <name evidence="1" type="ORF">E2C01_077123</name>
</gene>